<dbReference type="SUPFAM" id="SSF56112">
    <property type="entry name" value="Protein kinase-like (PK-like)"/>
    <property type="match status" value="1"/>
</dbReference>
<accession>A0A284SCF7</accession>
<keyword evidence="3" id="KW-1185">Reference proteome</keyword>
<dbReference type="GO" id="GO:0004674">
    <property type="term" value="F:protein serine/threonine kinase activity"/>
    <property type="evidence" value="ECO:0007669"/>
    <property type="project" value="TreeGrafter"/>
</dbReference>
<dbReference type="STRING" id="47428.A0A284SCF7"/>
<dbReference type="Proteomes" id="UP000219338">
    <property type="component" value="Unassembled WGS sequence"/>
</dbReference>
<evidence type="ECO:0000313" key="2">
    <source>
        <dbReference type="EMBL" id="SJL18685.1"/>
    </source>
</evidence>
<protein>
    <recommendedName>
        <fullName evidence="1">Protein kinase domain-containing protein</fullName>
    </recommendedName>
</protein>
<dbReference type="EMBL" id="FUEG01000066">
    <property type="protein sequence ID" value="SJL18685.1"/>
    <property type="molecule type" value="Genomic_DNA"/>
</dbReference>
<gene>
    <name evidence="2" type="ORF">ARMOST_22284</name>
</gene>
<dbReference type="AlphaFoldDB" id="A0A284SCF7"/>
<evidence type="ECO:0000259" key="1">
    <source>
        <dbReference type="PROSITE" id="PS50011"/>
    </source>
</evidence>
<dbReference type="InterPro" id="IPR011009">
    <property type="entry name" value="Kinase-like_dom_sf"/>
</dbReference>
<dbReference type="PROSITE" id="PS00109">
    <property type="entry name" value="PROTEIN_KINASE_TYR"/>
    <property type="match status" value="1"/>
</dbReference>
<dbReference type="InterPro" id="IPR051681">
    <property type="entry name" value="Ser/Thr_Kinases-Pseudokinases"/>
</dbReference>
<name>A0A284SCF7_ARMOS</name>
<dbReference type="InterPro" id="IPR000719">
    <property type="entry name" value="Prot_kinase_dom"/>
</dbReference>
<organism evidence="2 3">
    <name type="scientific">Armillaria ostoyae</name>
    <name type="common">Armillaria root rot fungus</name>
    <dbReference type="NCBI Taxonomy" id="47428"/>
    <lineage>
        <taxon>Eukaryota</taxon>
        <taxon>Fungi</taxon>
        <taxon>Dikarya</taxon>
        <taxon>Basidiomycota</taxon>
        <taxon>Agaricomycotina</taxon>
        <taxon>Agaricomycetes</taxon>
        <taxon>Agaricomycetidae</taxon>
        <taxon>Agaricales</taxon>
        <taxon>Marasmiineae</taxon>
        <taxon>Physalacriaceae</taxon>
        <taxon>Armillaria</taxon>
    </lineage>
</organism>
<dbReference type="Gene3D" id="1.10.510.10">
    <property type="entry name" value="Transferase(Phosphotransferase) domain 1"/>
    <property type="match status" value="1"/>
</dbReference>
<dbReference type="GO" id="GO:0005524">
    <property type="term" value="F:ATP binding"/>
    <property type="evidence" value="ECO:0007669"/>
    <property type="project" value="InterPro"/>
</dbReference>
<dbReference type="Pfam" id="PF07714">
    <property type="entry name" value="PK_Tyr_Ser-Thr"/>
    <property type="match status" value="1"/>
</dbReference>
<reference evidence="3" key="1">
    <citation type="journal article" date="2017" name="Nat. Ecol. Evol.">
        <title>Genome expansion and lineage-specific genetic innovations in the forest pathogenic fungi Armillaria.</title>
        <authorList>
            <person name="Sipos G."/>
            <person name="Prasanna A.N."/>
            <person name="Walter M.C."/>
            <person name="O'Connor E."/>
            <person name="Balint B."/>
            <person name="Krizsan K."/>
            <person name="Kiss B."/>
            <person name="Hess J."/>
            <person name="Varga T."/>
            <person name="Slot J."/>
            <person name="Riley R."/>
            <person name="Boka B."/>
            <person name="Rigling D."/>
            <person name="Barry K."/>
            <person name="Lee J."/>
            <person name="Mihaltcheva S."/>
            <person name="LaButti K."/>
            <person name="Lipzen A."/>
            <person name="Waldron R."/>
            <person name="Moloney N.M."/>
            <person name="Sperisen C."/>
            <person name="Kredics L."/>
            <person name="Vagvoelgyi C."/>
            <person name="Patrignani A."/>
            <person name="Fitzpatrick D."/>
            <person name="Nagy I."/>
            <person name="Doyle S."/>
            <person name="Anderson J.B."/>
            <person name="Grigoriev I.V."/>
            <person name="Gueldener U."/>
            <person name="Muensterkoetter M."/>
            <person name="Nagy L.G."/>
        </authorList>
    </citation>
    <scope>NUCLEOTIDE SEQUENCE [LARGE SCALE GENOMIC DNA]</scope>
    <source>
        <strain evidence="3">C18/9</strain>
    </source>
</reference>
<dbReference type="PANTHER" id="PTHR44329">
    <property type="entry name" value="SERINE/THREONINE-PROTEIN KINASE TNNI3K-RELATED"/>
    <property type="match status" value="1"/>
</dbReference>
<sequence>MLQTGTYTEDTTVQSSPDLIEEILLSLTNPLYHNYYKLFVFEPDPIPYLQRTAYDWAKHKVSEILDRGPPQWTDNASGSEFLREVQDALSGGRNLDHTFRKFIVSTKSWWNIIPLASKDPLMAVNFLQREIDTRAYVYNKAYYRARCIKCLLKVAEMYLVVPTCLVISNIRCDSRYPIAGGGYADIYQGRMKGIDVCLKVLRIFTNGGMKPRGDIRKKFCSEVLVWRNLEHPNVLGFVGVNEDLFYPSFCLISPWMKNGDTISFLSQNPGHDRMQCIREVANGLHYLHSHDPPVIHADIRRANILVTEDLHCCLADFGLAKAVMTRGPESYSDSPSGTARWLAPELLQVDASSDWQYMPSRDIYAFGCTVVEIFTGRLPFSDIIHEMSVALAVLQNDRRPTRPSYDELPYDSLWSLIEVCWSKDVHKRPSSSNLVKMLNNLDLSGKSSRKKAVSKSVQRLIISRYNLQSRHCHDS</sequence>
<feature type="domain" description="Protein kinase" evidence="1">
    <location>
        <begin position="172"/>
        <end position="441"/>
    </location>
</feature>
<proteinExistence type="predicted"/>
<dbReference type="InterPro" id="IPR008266">
    <property type="entry name" value="Tyr_kinase_AS"/>
</dbReference>
<evidence type="ECO:0000313" key="3">
    <source>
        <dbReference type="Proteomes" id="UP000219338"/>
    </source>
</evidence>
<dbReference type="OMA" id="RSHESDI"/>
<dbReference type="OrthoDB" id="346907at2759"/>
<dbReference type="InterPro" id="IPR001245">
    <property type="entry name" value="Ser-Thr/Tyr_kinase_cat_dom"/>
</dbReference>
<dbReference type="PROSITE" id="PS50011">
    <property type="entry name" value="PROTEIN_KINASE_DOM"/>
    <property type="match status" value="1"/>
</dbReference>